<reference evidence="1" key="1">
    <citation type="submission" date="2020-04" db="EMBL/GenBank/DDBJ databases">
        <authorList>
            <person name="Chiriac C."/>
            <person name="Salcher M."/>
            <person name="Ghai R."/>
            <person name="Kavagutti S V."/>
        </authorList>
    </citation>
    <scope>NUCLEOTIDE SEQUENCE</scope>
</reference>
<organism evidence="1">
    <name type="scientific">uncultured Caudovirales phage</name>
    <dbReference type="NCBI Taxonomy" id="2100421"/>
    <lineage>
        <taxon>Viruses</taxon>
        <taxon>Duplodnaviria</taxon>
        <taxon>Heunggongvirae</taxon>
        <taxon>Uroviricota</taxon>
        <taxon>Caudoviricetes</taxon>
        <taxon>Peduoviridae</taxon>
        <taxon>Maltschvirus</taxon>
        <taxon>Maltschvirus maltsch</taxon>
    </lineage>
</organism>
<proteinExistence type="predicted"/>
<protein>
    <submittedName>
        <fullName evidence="1">Uncharacterized protein</fullName>
    </submittedName>
</protein>
<name>A0A6J5MN52_9CAUD</name>
<sequence length="88" mass="9747">MKVDLNFDLSELDGTPAQGINLGKIIAGSLVQQTKGDALKYWDWAVALNKGEALELDSSDQQTITTFVKENENLTIYVKAQFLLAMKK</sequence>
<dbReference type="EMBL" id="LR796495">
    <property type="protein sequence ID" value="CAB4148224.1"/>
    <property type="molecule type" value="Genomic_DNA"/>
</dbReference>
<accession>A0A6J5MN52</accession>
<evidence type="ECO:0000313" key="1">
    <source>
        <dbReference type="EMBL" id="CAB4148224.1"/>
    </source>
</evidence>
<gene>
    <name evidence="1" type="ORF">UFOVP520_3</name>
</gene>